<evidence type="ECO:0000256" key="1">
    <source>
        <dbReference type="SAM" id="MobiDB-lite"/>
    </source>
</evidence>
<proteinExistence type="predicted"/>
<evidence type="ECO:0000256" key="2">
    <source>
        <dbReference type="SAM" id="SignalP"/>
    </source>
</evidence>
<gene>
    <name evidence="3" type="ORF">B0J15DRAFT_457662</name>
</gene>
<comment type="caution">
    <text evidence="3">The sequence shown here is derived from an EMBL/GenBank/DDBJ whole genome shotgun (WGS) entry which is preliminary data.</text>
</comment>
<keyword evidence="4" id="KW-1185">Reference proteome</keyword>
<dbReference type="EMBL" id="JAGTJS010000001">
    <property type="protein sequence ID" value="KAH7275493.1"/>
    <property type="molecule type" value="Genomic_DNA"/>
</dbReference>
<organism evidence="3 4">
    <name type="scientific">Fusarium solani</name>
    <name type="common">Filamentous fungus</name>
    <dbReference type="NCBI Taxonomy" id="169388"/>
    <lineage>
        <taxon>Eukaryota</taxon>
        <taxon>Fungi</taxon>
        <taxon>Dikarya</taxon>
        <taxon>Ascomycota</taxon>
        <taxon>Pezizomycotina</taxon>
        <taxon>Sordariomycetes</taxon>
        <taxon>Hypocreomycetidae</taxon>
        <taxon>Hypocreales</taxon>
        <taxon>Nectriaceae</taxon>
        <taxon>Fusarium</taxon>
        <taxon>Fusarium solani species complex</taxon>
    </lineage>
</organism>
<keyword evidence="2" id="KW-0732">Signal</keyword>
<evidence type="ECO:0000313" key="3">
    <source>
        <dbReference type="EMBL" id="KAH7275493.1"/>
    </source>
</evidence>
<feature type="compositionally biased region" description="Polar residues" evidence="1">
    <location>
        <begin position="84"/>
        <end position="98"/>
    </location>
</feature>
<accession>A0A9P9L7T6</accession>
<reference evidence="3" key="1">
    <citation type="journal article" date="2021" name="Nat. Commun.">
        <title>Genetic determinants of endophytism in the Arabidopsis root mycobiome.</title>
        <authorList>
            <person name="Mesny F."/>
            <person name="Miyauchi S."/>
            <person name="Thiergart T."/>
            <person name="Pickel B."/>
            <person name="Atanasova L."/>
            <person name="Karlsson M."/>
            <person name="Huettel B."/>
            <person name="Barry K.W."/>
            <person name="Haridas S."/>
            <person name="Chen C."/>
            <person name="Bauer D."/>
            <person name="Andreopoulos W."/>
            <person name="Pangilinan J."/>
            <person name="LaButti K."/>
            <person name="Riley R."/>
            <person name="Lipzen A."/>
            <person name="Clum A."/>
            <person name="Drula E."/>
            <person name="Henrissat B."/>
            <person name="Kohler A."/>
            <person name="Grigoriev I.V."/>
            <person name="Martin F.M."/>
            <person name="Hacquard S."/>
        </authorList>
    </citation>
    <scope>NUCLEOTIDE SEQUENCE</scope>
    <source>
        <strain evidence="3">FSSC 5 MPI-SDFR-AT-0091</strain>
    </source>
</reference>
<feature type="region of interest" description="Disordered" evidence="1">
    <location>
        <begin position="81"/>
        <end position="106"/>
    </location>
</feature>
<protein>
    <submittedName>
        <fullName evidence="3">Uncharacterized protein</fullName>
    </submittedName>
</protein>
<dbReference type="Proteomes" id="UP000736672">
    <property type="component" value="Unassembled WGS sequence"/>
</dbReference>
<feature type="signal peptide" evidence="2">
    <location>
        <begin position="1"/>
        <end position="27"/>
    </location>
</feature>
<evidence type="ECO:0000313" key="4">
    <source>
        <dbReference type="Proteomes" id="UP000736672"/>
    </source>
</evidence>
<feature type="chain" id="PRO_5040366940" evidence="2">
    <location>
        <begin position="28"/>
        <end position="106"/>
    </location>
</feature>
<name>A0A9P9L7T6_FUSSL</name>
<dbReference type="AlphaFoldDB" id="A0A9P9L7T6"/>
<sequence length="106" mass="11797">MSSLPTAALFTLVDLFFLLGLPEEVLIEATDSVNPRLFIPYRADSSVRYQVSQMTRLPFHFAPRNSELELACASRGWIPHEKQQSVPMPSKQADSPTAISGDGLYK</sequence>